<dbReference type="WBParaSite" id="SVE_0060600.1">
    <property type="protein sequence ID" value="SVE_0060600.1"/>
    <property type="gene ID" value="SVE_0060600"/>
</dbReference>
<dbReference type="InterPro" id="IPR000742">
    <property type="entry name" value="EGF"/>
</dbReference>
<feature type="binding site" evidence="7">
    <location>
        <position position="147"/>
    </location>
    <ligand>
        <name>Zn(2+)</name>
        <dbReference type="ChEBI" id="CHEBI:29105"/>
        <note>catalytic</note>
    </ligand>
</feature>
<dbReference type="PANTHER" id="PTHR10127">
    <property type="entry name" value="DISCOIDIN, CUB, EGF, LAMININ , AND ZINC METALLOPROTEASE DOMAIN CONTAINING"/>
    <property type="match status" value="1"/>
</dbReference>
<dbReference type="PROSITE" id="PS00022">
    <property type="entry name" value="EGF_1"/>
    <property type="match status" value="1"/>
</dbReference>
<evidence type="ECO:0000313" key="10">
    <source>
        <dbReference type="Proteomes" id="UP000035680"/>
    </source>
</evidence>
<keyword evidence="1 7" id="KW-0645">Protease</keyword>
<dbReference type="InterPro" id="IPR024079">
    <property type="entry name" value="MetalloPept_cat_dom_sf"/>
</dbReference>
<organism evidence="10 11">
    <name type="scientific">Strongyloides venezuelensis</name>
    <name type="common">Threadworm</name>
    <dbReference type="NCBI Taxonomy" id="75913"/>
    <lineage>
        <taxon>Eukaryota</taxon>
        <taxon>Metazoa</taxon>
        <taxon>Ecdysozoa</taxon>
        <taxon>Nematoda</taxon>
        <taxon>Chromadorea</taxon>
        <taxon>Rhabditida</taxon>
        <taxon>Tylenchina</taxon>
        <taxon>Panagrolaimomorpha</taxon>
        <taxon>Strongyloidoidea</taxon>
        <taxon>Strongyloididae</taxon>
        <taxon>Strongyloides</taxon>
    </lineage>
</organism>
<dbReference type="PANTHER" id="PTHR10127:SF780">
    <property type="entry name" value="METALLOENDOPEPTIDASE"/>
    <property type="match status" value="1"/>
</dbReference>
<keyword evidence="4 7" id="KW-0862">Zinc</keyword>
<dbReference type="Pfam" id="PF01400">
    <property type="entry name" value="Astacin"/>
    <property type="match status" value="1"/>
</dbReference>
<evidence type="ECO:0000256" key="6">
    <source>
        <dbReference type="ARBA" id="ARBA00023157"/>
    </source>
</evidence>
<reference evidence="10" key="1">
    <citation type="submission" date="2014-07" db="EMBL/GenBank/DDBJ databases">
        <authorList>
            <person name="Martin A.A"/>
            <person name="De Silva N."/>
        </authorList>
    </citation>
    <scope>NUCLEOTIDE SEQUENCE</scope>
</reference>
<dbReference type="InterPro" id="IPR006026">
    <property type="entry name" value="Peptidase_Metallo"/>
</dbReference>
<dbReference type="AlphaFoldDB" id="A0A0K0EVQ6"/>
<dbReference type="GO" id="GO:0008270">
    <property type="term" value="F:zinc ion binding"/>
    <property type="evidence" value="ECO:0007669"/>
    <property type="project" value="UniProtKB-UniRule"/>
</dbReference>
<dbReference type="PROSITE" id="PS51864">
    <property type="entry name" value="ASTACIN"/>
    <property type="match status" value="1"/>
</dbReference>
<keyword evidence="10" id="KW-1185">Reference proteome</keyword>
<dbReference type="PROSITE" id="PS01186">
    <property type="entry name" value="EGF_2"/>
    <property type="match status" value="1"/>
</dbReference>
<dbReference type="SUPFAM" id="SSF55486">
    <property type="entry name" value="Metalloproteases ('zincins'), catalytic domain"/>
    <property type="match status" value="1"/>
</dbReference>
<evidence type="ECO:0000256" key="1">
    <source>
        <dbReference type="ARBA" id="ARBA00022670"/>
    </source>
</evidence>
<evidence type="ECO:0000256" key="2">
    <source>
        <dbReference type="ARBA" id="ARBA00022723"/>
    </source>
</evidence>
<keyword evidence="2 7" id="KW-0479">Metal-binding</keyword>
<keyword evidence="3 7" id="KW-0378">Hydrolase</keyword>
<dbReference type="Gene3D" id="3.40.390.10">
    <property type="entry name" value="Collagenase (Catalytic Domain)"/>
    <property type="match status" value="1"/>
</dbReference>
<name>A0A0K0EVQ6_STRVS</name>
<dbReference type="SMART" id="SM00235">
    <property type="entry name" value="ZnMc"/>
    <property type="match status" value="1"/>
</dbReference>
<dbReference type="GO" id="GO:0004222">
    <property type="term" value="F:metalloendopeptidase activity"/>
    <property type="evidence" value="ECO:0007669"/>
    <property type="project" value="UniProtKB-UniRule"/>
</dbReference>
<dbReference type="EC" id="3.4.24.-" evidence="8"/>
<evidence type="ECO:0000256" key="4">
    <source>
        <dbReference type="ARBA" id="ARBA00022833"/>
    </source>
</evidence>
<evidence type="ECO:0000256" key="7">
    <source>
        <dbReference type="PROSITE-ProRule" id="PRU01211"/>
    </source>
</evidence>
<dbReference type="Proteomes" id="UP000035680">
    <property type="component" value="Unassembled WGS sequence"/>
</dbReference>
<evidence type="ECO:0000256" key="3">
    <source>
        <dbReference type="ARBA" id="ARBA00022801"/>
    </source>
</evidence>
<feature type="binding site" evidence="7">
    <location>
        <position position="141"/>
    </location>
    <ligand>
        <name>Zn(2+)</name>
        <dbReference type="ChEBI" id="CHEBI:29105"/>
        <note>catalytic</note>
    </ligand>
</feature>
<feature type="active site" evidence="7">
    <location>
        <position position="138"/>
    </location>
</feature>
<protein>
    <recommendedName>
        <fullName evidence="8">Metalloendopeptidase</fullName>
        <ecNumber evidence="8">3.4.24.-</ecNumber>
    </recommendedName>
</protein>
<sequence length="414" mass="48476">MPLIIASPINRQDFFTKGTECRSIDAENYERKKRDVIQDDYYYRWKFPIKFYVEYDDFDYFDYFYIFENNLIEALYIIQNNTCVTFERSYTLIKNEQGLNFKLNTYCSSKVGLYDPNESQDIYLSMKCYGYKAHILHEIGHALGLLHEQSRSDRDKYVNINLDNVNKDNHKNFMKFNFTSNKNYSTSYDYASVMHYSQYAFAIKGDTGVITSKLDNAYNKMMGQRIKMTFNDFKKINLYHCNKCYWVDKYGKRNITNYKNAQCKNGGYPHYDDCSKCICPVGYTGDLCQNIVSSPNECGATKFLAKSHIQYLSFEGKKTCYVFIIADLKKKIKIKILFSKTSSRSICTEDISNQIKYGRDKGNTGLLLCGLNNKNISLKSESNSVLIIYRGSSQDSRLILTYKQFSRRKKRLES</sequence>
<dbReference type="PRINTS" id="PR00480">
    <property type="entry name" value="ASTACIN"/>
</dbReference>
<comment type="caution">
    <text evidence="7">Lacks conserved residue(s) required for the propagation of feature annotation.</text>
</comment>
<feature type="domain" description="Peptidase M12A" evidence="9">
    <location>
        <begin position="35"/>
        <end position="242"/>
    </location>
</feature>
<proteinExistence type="predicted"/>
<dbReference type="InterPro" id="IPR001506">
    <property type="entry name" value="Peptidase_M12A"/>
</dbReference>
<evidence type="ECO:0000256" key="8">
    <source>
        <dbReference type="RuleBase" id="RU361183"/>
    </source>
</evidence>
<evidence type="ECO:0000256" key="5">
    <source>
        <dbReference type="ARBA" id="ARBA00023049"/>
    </source>
</evidence>
<evidence type="ECO:0000313" key="11">
    <source>
        <dbReference type="WBParaSite" id="SVE_0060600.1"/>
    </source>
</evidence>
<keyword evidence="6" id="KW-1015">Disulfide bond</keyword>
<accession>A0A0K0EVQ6</accession>
<feature type="binding site" evidence="7">
    <location>
        <position position="137"/>
    </location>
    <ligand>
        <name>Zn(2+)</name>
        <dbReference type="ChEBI" id="CHEBI:29105"/>
        <note>catalytic</note>
    </ligand>
</feature>
<evidence type="ECO:0000259" key="9">
    <source>
        <dbReference type="PROSITE" id="PS51864"/>
    </source>
</evidence>
<keyword evidence="5 7" id="KW-0482">Metalloprotease</keyword>
<reference evidence="11" key="2">
    <citation type="submission" date="2015-08" db="UniProtKB">
        <authorList>
            <consortium name="WormBaseParasite"/>
        </authorList>
    </citation>
    <scope>IDENTIFICATION</scope>
</reference>
<comment type="cofactor">
    <cofactor evidence="7 8">
        <name>Zn(2+)</name>
        <dbReference type="ChEBI" id="CHEBI:29105"/>
    </cofactor>
    <text evidence="7 8">Binds 1 zinc ion per subunit.</text>
</comment>
<dbReference type="GO" id="GO:0006508">
    <property type="term" value="P:proteolysis"/>
    <property type="evidence" value="ECO:0007669"/>
    <property type="project" value="UniProtKB-KW"/>
</dbReference>